<keyword evidence="2" id="KW-0677">Repeat</keyword>
<dbReference type="GO" id="GO:0000981">
    <property type="term" value="F:DNA-binding transcription factor activity, RNA polymerase II-specific"/>
    <property type="evidence" value="ECO:0007669"/>
    <property type="project" value="TreeGrafter"/>
</dbReference>
<dbReference type="OMA" id="SAYLCEE"/>
<dbReference type="GeneID" id="20231502"/>
<dbReference type="PANTHER" id="PTHR24409:SF295">
    <property type="entry name" value="AZ2-RELATED"/>
    <property type="match status" value="1"/>
</dbReference>
<sequence length="136" mass="16318">YLCKYCEKSFAHRPNLSRHISEKHKLLRYFCPFCDTSFIRKTHLTKHIPSCPSKMKKRDDDLPYGCKICEKKFTFQTSLRRHIREKHLNIRFICPHCGMTFTQKVSLFNHVEYRCKGPNPVTFMEKKKNVEMEDEG</sequence>
<keyword evidence="8" id="KW-1185">Reference proteome</keyword>
<dbReference type="GO" id="GO:0000977">
    <property type="term" value="F:RNA polymerase II transcription regulatory region sequence-specific DNA binding"/>
    <property type="evidence" value="ECO:0007669"/>
    <property type="project" value="TreeGrafter"/>
</dbReference>
<accession>V3ZU25</accession>
<evidence type="ECO:0000313" key="8">
    <source>
        <dbReference type="Proteomes" id="UP000030746"/>
    </source>
</evidence>
<feature type="non-terminal residue" evidence="7">
    <location>
        <position position="1"/>
    </location>
</feature>
<evidence type="ECO:0000256" key="3">
    <source>
        <dbReference type="ARBA" id="ARBA00022771"/>
    </source>
</evidence>
<keyword evidence="3 5" id="KW-0863">Zinc-finger</keyword>
<dbReference type="EMBL" id="KB201701">
    <property type="protein sequence ID" value="ESO94978.1"/>
    <property type="molecule type" value="Genomic_DNA"/>
</dbReference>
<name>V3ZU25_LOTGI</name>
<feature type="domain" description="C2H2-type" evidence="6">
    <location>
        <begin position="92"/>
        <end position="120"/>
    </location>
</feature>
<dbReference type="SMART" id="SM00355">
    <property type="entry name" value="ZnF_C2H2"/>
    <property type="match status" value="4"/>
</dbReference>
<dbReference type="GO" id="GO:0005634">
    <property type="term" value="C:nucleus"/>
    <property type="evidence" value="ECO:0007669"/>
    <property type="project" value="TreeGrafter"/>
</dbReference>
<dbReference type="Proteomes" id="UP000030746">
    <property type="component" value="Unassembled WGS sequence"/>
</dbReference>
<keyword evidence="4" id="KW-0862">Zinc</keyword>
<dbReference type="PROSITE" id="PS00028">
    <property type="entry name" value="ZINC_FINGER_C2H2_1"/>
    <property type="match status" value="2"/>
</dbReference>
<proteinExistence type="predicted"/>
<dbReference type="InterPro" id="IPR036236">
    <property type="entry name" value="Znf_C2H2_sf"/>
</dbReference>
<organism evidence="7 8">
    <name type="scientific">Lottia gigantea</name>
    <name type="common">Giant owl limpet</name>
    <dbReference type="NCBI Taxonomy" id="225164"/>
    <lineage>
        <taxon>Eukaryota</taxon>
        <taxon>Metazoa</taxon>
        <taxon>Spiralia</taxon>
        <taxon>Lophotrochozoa</taxon>
        <taxon>Mollusca</taxon>
        <taxon>Gastropoda</taxon>
        <taxon>Patellogastropoda</taxon>
        <taxon>Lottioidea</taxon>
        <taxon>Lottiidae</taxon>
        <taxon>Lottia</taxon>
    </lineage>
</organism>
<dbReference type="PANTHER" id="PTHR24409">
    <property type="entry name" value="ZINC FINGER PROTEIN 142"/>
    <property type="match status" value="1"/>
</dbReference>
<evidence type="ECO:0000256" key="5">
    <source>
        <dbReference type="PROSITE-ProRule" id="PRU00042"/>
    </source>
</evidence>
<keyword evidence="1" id="KW-0479">Metal-binding</keyword>
<protein>
    <recommendedName>
        <fullName evidence="6">C2H2-type domain-containing protein</fullName>
    </recommendedName>
</protein>
<dbReference type="OrthoDB" id="6156513at2759"/>
<evidence type="ECO:0000259" key="6">
    <source>
        <dbReference type="PROSITE" id="PS50157"/>
    </source>
</evidence>
<reference evidence="7 8" key="1">
    <citation type="journal article" date="2013" name="Nature">
        <title>Insights into bilaterian evolution from three spiralian genomes.</title>
        <authorList>
            <person name="Simakov O."/>
            <person name="Marletaz F."/>
            <person name="Cho S.J."/>
            <person name="Edsinger-Gonzales E."/>
            <person name="Havlak P."/>
            <person name="Hellsten U."/>
            <person name="Kuo D.H."/>
            <person name="Larsson T."/>
            <person name="Lv J."/>
            <person name="Arendt D."/>
            <person name="Savage R."/>
            <person name="Osoegawa K."/>
            <person name="de Jong P."/>
            <person name="Grimwood J."/>
            <person name="Chapman J.A."/>
            <person name="Shapiro H."/>
            <person name="Aerts A."/>
            <person name="Otillar R.P."/>
            <person name="Terry A.Y."/>
            <person name="Boore J.L."/>
            <person name="Grigoriev I.V."/>
            <person name="Lindberg D.R."/>
            <person name="Seaver E.C."/>
            <person name="Weisblat D.A."/>
            <person name="Putnam N.H."/>
            <person name="Rokhsar D.S."/>
        </authorList>
    </citation>
    <scope>NUCLEOTIDE SEQUENCE [LARGE SCALE GENOMIC DNA]</scope>
</reference>
<dbReference type="CTD" id="20231502"/>
<gene>
    <name evidence="7" type="ORF">LOTGIDRAFT_117494</name>
</gene>
<dbReference type="SUPFAM" id="SSF57667">
    <property type="entry name" value="beta-beta-alpha zinc fingers"/>
    <property type="match status" value="2"/>
</dbReference>
<dbReference type="PROSITE" id="PS50157">
    <property type="entry name" value="ZINC_FINGER_C2H2_2"/>
    <property type="match status" value="3"/>
</dbReference>
<dbReference type="KEGG" id="lgi:LOTGIDRAFT_117494"/>
<dbReference type="HOGENOM" id="CLU_002678_42_11_1"/>
<dbReference type="AlphaFoldDB" id="V3ZU25"/>
<dbReference type="GO" id="GO:0008270">
    <property type="term" value="F:zinc ion binding"/>
    <property type="evidence" value="ECO:0007669"/>
    <property type="project" value="UniProtKB-KW"/>
</dbReference>
<evidence type="ECO:0000256" key="4">
    <source>
        <dbReference type="ARBA" id="ARBA00022833"/>
    </source>
</evidence>
<evidence type="ECO:0000313" key="7">
    <source>
        <dbReference type="EMBL" id="ESO94978.1"/>
    </source>
</evidence>
<dbReference type="Pfam" id="PF00096">
    <property type="entry name" value="zf-C2H2"/>
    <property type="match status" value="4"/>
</dbReference>
<dbReference type="Gene3D" id="3.30.160.60">
    <property type="entry name" value="Classic Zinc Finger"/>
    <property type="match status" value="2"/>
</dbReference>
<evidence type="ECO:0000256" key="2">
    <source>
        <dbReference type="ARBA" id="ARBA00022737"/>
    </source>
</evidence>
<evidence type="ECO:0000256" key="1">
    <source>
        <dbReference type="ARBA" id="ARBA00022723"/>
    </source>
</evidence>
<feature type="domain" description="C2H2-type" evidence="6">
    <location>
        <begin position="64"/>
        <end position="92"/>
    </location>
</feature>
<dbReference type="InterPro" id="IPR013087">
    <property type="entry name" value="Znf_C2H2_type"/>
</dbReference>
<dbReference type="RefSeq" id="XP_009054181.1">
    <property type="nucleotide sequence ID" value="XM_009055933.1"/>
</dbReference>
<feature type="domain" description="C2H2-type" evidence="6">
    <location>
        <begin position="1"/>
        <end position="29"/>
    </location>
</feature>